<dbReference type="CDD" id="cd01949">
    <property type="entry name" value="GGDEF"/>
    <property type="match status" value="1"/>
</dbReference>
<keyword evidence="2" id="KW-1133">Transmembrane helix</keyword>
<dbReference type="InterPro" id="IPR029787">
    <property type="entry name" value="Nucleotide_cyclase"/>
</dbReference>
<comment type="caution">
    <text evidence="6">The sequence shown here is derived from an EMBL/GenBank/DDBJ whole genome shotgun (WGS) entry which is preliminary data.</text>
</comment>
<dbReference type="Gene3D" id="3.30.70.270">
    <property type="match status" value="1"/>
</dbReference>
<dbReference type="CDD" id="cd01948">
    <property type="entry name" value="EAL"/>
    <property type="match status" value="1"/>
</dbReference>
<evidence type="ECO:0000259" key="5">
    <source>
        <dbReference type="PROSITE" id="PS50924"/>
    </source>
</evidence>
<proteinExistence type="predicted"/>
<evidence type="ECO:0000256" key="2">
    <source>
        <dbReference type="PROSITE-ProRule" id="PRU00244"/>
    </source>
</evidence>
<dbReference type="InterPro" id="IPR035919">
    <property type="entry name" value="EAL_sf"/>
</dbReference>
<dbReference type="GO" id="GO:0071732">
    <property type="term" value="P:cellular response to nitric oxide"/>
    <property type="evidence" value="ECO:0007669"/>
    <property type="project" value="UniProtKB-ARBA"/>
</dbReference>
<dbReference type="PROSITE" id="PS50887">
    <property type="entry name" value="GGDEF"/>
    <property type="match status" value="1"/>
</dbReference>
<evidence type="ECO:0000259" key="3">
    <source>
        <dbReference type="PROSITE" id="PS50883"/>
    </source>
</evidence>
<dbReference type="GO" id="GO:0071111">
    <property type="term" value="F:cyclic-guanylate-specific phosphodiesterase activity"/>
    <property type="evidence" value="ECO:0007669"/>
    <property type="project" value="UniProtKB-EC"/>
</dbReference>
<dbReference type="PANTHER" id="PTHR44757">
    <property type="entry name" value="DIGUANYLATE CYCLASE DGCP"/>
    <property type="match status" value="1"/>
</dbReference>
<feature type="transmembrane region" description="Helical" evidence="2">
    <location>
        <begin position="213"/>
        <end position="237"/>
    </location>
</feature>
<dbReference type="OrthoDB" id="9813903at2"/>
<dbReference type="Proteomes" id="UP000217005">
    <property type="component" value="Unassembled WGS sequence"/>
</dbReference>
<name>A0A261SHP9_9BORD</name>
<sequence length="692" mass="74278">MLVGNYDATLVLVSLMVAILASYTALGMASRVAAAQGWASRCWLVGGACAMGLGVWSMHFVGMLAFSLPVPLGYDLDLTLLSLGIAIVCSIFALWVVTQPELPTGRLMGAALLMGAGIAAMHYVGMAAMRMYPAIEYSPLLFALSVVVAVLASGAALWITHVLRHNRPGAPAYRLCAAVVMGVAIVGMHYTGMAAARFAPDSICLAANSGISAGWLAVSVTAVTLSVLAIALVVAVLDTRLEARTSALASSLAEANQELVHMALHDALTQLPNRALLEERLKQAIGRARDNRGHFAVLFLDLDGFKAVNDAYGHQAGDLLLQVLAERIKEGLRAQDCVARLGGDEFVVVADVVEPTDAANLAERLIDLLGRPAEVLGQEVTVAASVGIAIYPNDASEHHTLLTQADAAMYHAKRLGSGRRYSFFEPSMNEDAREQLQLLQDLRQARARGEFELYYQPKFVAPAGPIVGAEALLRWNHPQRGLIAPGVFIPIAERTGLIFSIGEWVLDEACRQMREWRTAGHTDWTVAVNLSALQFSQVDLVDSIRGTLERYDLPPACLAIEITETTAMRDAEASLAVLRELSDLGVSISIDDFGTGYSSLLYLKRLPASELKIDRGFISQLEHDQEDAAIVSAIIALGQKLNLKIVAEGVETAAQQHFLTELGCDSLQGFLLGKPMPARQFHDAALQIPATA</sequence>
<feature type="transmembrane region" description="Helical" evidence="2">
    <location>
        <begin position="109"/>
        <end position="128"/>
    </location>
</feature>
<dbReference type="SUPFAM" id="SSF141868">
    <property type="entry name" value="EAL domain-like"/>
    <property type="match status" value="1"/>
</dbReference>
<dbReference type="RefSeq" id="WP_094827375.1">
    <property type="nucleotide sequence ID" value="NZ_NEVL01000003.1"/>
</dbReference>
<keyword evidence="2" id="KW-0812">Transmembrane</keyword>
<dbReference type="SUPFAM" id="SSF55073">
    <property type="entry name" value="Nucleotide cyclase"/>
    <property type="match status" value="1"/>
</dbReference>
<dbReference type="NCBIfam" id="TIGR00254">
    <property type="entry name" value="GGDEF"/>
    <property type="match status" value="1"/>
</dbReference>
<gene>
    <name evidence="6" type="ORF">CEG14_16480</name>
</gene>
<evidence type="ECO:0000256" key="1">
    <source>
        <dbReference type="ARBA" id="ARBA00051114"/>
    </source>
</evidence>
<dbReference type="GO" id="GO:0016020">
    <property type="term" value="C:membrane"/>
    <property type="evidence" value="ECO:0007669"/>
    <property type="project" value="UniProtKB-UniRule"/>
</dbReference>
<dbReference type="InterPro" id="IPR052155">
    <property type="entry name" value="Biofilm_reg_signaling"/>
</dbReference>
<dbReference type="Pfam" id="PF00563">
    <property type="entry name" value="EAL"/>
    <property type="match status" value="1"/>
</dbReference>
<feature type="domain" description="GGDEF" evidence="4">
    <location>
        <begin position="293"/>
        <end position="426"/>
    </location>
</feature>
<accession>A0A261SHP9</accession>
<dbReference type="FunFam" id="3.30.70.270:FF:000001">
    <property type="entry name" value="Diguanylate cyclase domain protein"/>
    <property type="match status" value="1"/>
</dbReference>
<evidence type="ECO:0000313" key="6">
    <source>
        <dbReference type="EMBL" id="OZI36571.1"/>
    </source>
</evidence>
<dbReference type="SMART" id="SM00267">
    <property type="entry name" value="GGDEF"/>
    <property type="match status" value="1"/>
</dbReference>
<feature type="domain" description="EAL" evidence="3">
    <location>
        <begin position="435"/>
        <end position="689"/>
    </location>
</feature>
<reference evidence="6 7" key="1">
    <citation type="submission" date="2017-05" db="EMBL/GenBank/DDBJ databases">
        <title>Complete and WGS of Bordetella genogroups.</title>
        <authorList>
            <person name="Spilker T."/>
            <person name="LiPuma J."/>
        </authorList>
    </citation>
    <scope>NUCLEOTIDE SEQUENCE [LARGE SCALE GENOMIC DNA]</scope>
    <source>
        <strain evidence="6 7">AU17610</strain>
    </source>
</reference>
<dbReference type="Pfam" id="PF03707">
    <property type="entry name" value="MHYT"/>
    <property type="match status" value="3"/>
</dbReference>
<dbReference type="FunFam" id="3.20.20.450:FF:000001">
    <property type="entry name" value="Cyclic di-GMP phosphodiesterase yahA"/>
    <property type="match status" value="1"/>
</dbReference>
<evidence type="ECO:0000313" key="7">
    <source>
        <dbReference type="Proteomes" id="UP000217005"/>
    </source>
</evidence>
<organism evidence="6 7">
    <name type="scientific">Bordetella genomosp. 1</name>
    <dbReference type="NCBI Taxonomy" id="1395607"/>
    <lineage>
        <taxon>Bacteria</taxon>
        <taxon>Pseudomonadati</taxon>
        <taxon>Pseudomonadota</taxon>
        <taxon>Betaproteobacteria</taxon>
        <taxon>Burkholderiales</taxon>
        <taxon>Alcaligenaceae</taxon>
        <taxon>Bordetella</taxon>
    </lineage>
</organism>
<feature type="transmembrane region" description="Helical" evidence="2">
    <location>
        <begin position="140"/>
        <end position="160"/>
    </location>
</feature>
<dbReference type="Pfam" id="PF00990">
    <property type="entry name" value="GGDEF"/>
    <property type="match status" value="1"/>
</dbReference>
<feature type="transmembrane region" description="Helical" evidence="2">
    <location>
        <begin position="172"/>
        <end position="193"/>
    </location>
</feature>
<feature type="transmembrane region" description="Helical" evidence="2">
    <location>
        <begin position="6"/>
        <end position="30"/>
    </location>
</feature>
<dbReference type="InterPro" id="IPR043128">
    <property type="entry name" value="Rev_trsase/Diguanyl_cyclase"/>
</dbReference>
<dbReference type="PROSITE" id="PS50924">
    <property type="entry name" value="MHYT"/>
    <property type="match status" value="1"/>
</dbReference>
<feature type="domain" description="MHYT" evidence="5">
    <location>
        <begin position="6"/>
        <end position="199"/>
    </location>
</feature>
<dbReference type="PROSITE" id="PS50883">
    <property type="entry name" value="EAL"/>
    <property type="match status" value="1"/>
</dbReference>
<feature type="transmembrane region" description="Helical" evidence="2">
    <location>
        <begin position="42"/>
        <end position="66"/>
    </location>
</feature>
<dbReference type="InterPro" id="IPR000160">
    <property type="entry name" value="GGDEF_dom"/>
</dbReference>
<dbReference type="AlphaFoldDB" id="A0A261SHP9"/>
<dbReference type="PANTHER" id="PTHR44757:SF2">
    <property type="entry name" value="BIOFILM ARCHITECTURE MAINTENANCE PROTEIN MBAA"/>
    <property type="match status" value="1"/>
</dbReference>
<dbReference type="SMART" id="SM00052">
    <property type="entry name" value="EAL"/>
    <property type="match status" value="1"/>
</dbReference>
<dbReference type="InterPro" id="IPR001633">
    <property type="entry name" value="EAL_dom"/>
</dbReference>
<evidence type="ECO:0008006" key="8">
    <source>
        <dbReference type="Google" id="ProtNLM"/>
    </source>
</evidence>
<feature type="transmembrane region" description="Helical" evidence="2">
    <location>
        <begin position="78"/>
        <end position="97"/>
    </location>
</feature>
<protein>
    <recommendedName>
        <fullName evidence="8">Bifunctional diguanylate cyclase/phosphodiesterase</fullName>
    </recommendedName>
</protein>
<comment type="catalytic activity">
    <reaction evidence="1">
        <text>3',3'-c-di-GMP + H2O = 5'-phosphoguanylyl(3'-&gt;5')guanosine + H(+)</text>
        <dbReference type="Rhea" id="RHEA:24902"/>
        <dbReference type="ChEBI" id="CHEBI:15377"/>
        <dbReference type="ChEBI" id="CHEBI:15378"/>
        <dbReference type="ChEBI" id="CHEBI:58754"/>
        <dbReference type="ChEBI" id="CHEBI:58805"/>
        <dbReference type="EC" id="3.1.4.52"/>
    </reaction>
    <physiologicalReaction direction="left-to-right" evidence="1">
        <dbReference type="Rhea" id="RHEA:24903"/>
    </physiologicalReaction>
</comment>
<evidence type="ECO:0000259" key="4">
    <source>
        <dbReference type="PROSITE" id="PS50887"/>
    </source>
</evidence>
<keyword evidence="2" id="KW-0472">Membrane</keyword>
<dbReference type="InterPro" id="IPR005330">
    <property type="entry name" value="MHYT_dom"/>
</dbReference>
<dbReference type="Gene3D" id="3.20.20.450">
    <property type="entry name" value="EAL domain"/>
    <property type="match status" value="1"/>
</dbReference>
<dbReference type="EMBL" id="NEVL01000003">
    <property type="protein sequence ID" value="OZI36571.1"/>
    <property type="molecule type" value="Genomic_DNA"/>
</dbReference>